<dbReference type="Gene3D" id="3.40.50.300">
    <property type="entry name" value="P-loop containing nucleotide triphosphate hydrolases"/>
    <property type="match status" value="1"/>
</dbReference>
<dbReference type="PANTHER" id="PTHR24072">
    <property type="entry name" value="RHO FAMILY GTPASE"/>
    <property type="match status" value="1"/>
</dbReference>
<dbReference type="InterPro" id="IPR005225">
    <property type="entry name" value="Small_GTP-bd"/>
</dbReference>
<dbReference type="InterPro" id="IPR027417">
    <property type="entry name" value="P-loop_NTPase"/>
</dbReference>
<evidence type="ECO:0000256" key="1">
    <source>
        <dbReference type="ARBA" id="ARBA00022741"/>
    </source>
</evidence>
<organism evidence="3 4">
    <name type="scientific">Cirrhinus molitorella</name>
    <name type="common">mud carp</name>
    <dbReference type="NCBI Taxonomy" id="172907"/>
    <lineage>
        <taxon>Eukaryota</taxon>
        <taxon>Metazoa</taxon>
        <taxon>Chordata</taxon>
        <taxon>Craniata</taxon>
        <taxon>Vertebrata</taxon>
        <taxon>Euteleostomi</taxon>
        <taxon>Actinopterygii</taxon>
        <taxon>Neopterygii</taxon>
        <taxon>Teleostei</taxon>
        <taxon>Ostariophysi</taxon>
        <taxon>Cypriniformes</taxon>
        <taxon>Cyprinidae</taxon>
        <taxon>Labeoninae</taxon>
        <taxon>Labeonini</taxon>
        <taxon>Cirrhinus</taxon>
    </lineage>
</organism>
<dbReference type="SMART" id="SM00175">
    <property type="entry name" value="RAB"/>
    <property type="match status" value="1"/>
</dbReference>
<dbReference type="InterPro" id="IPR001806">
    <property type="entry name" value="Small_GTPase"/>
</dbReference>
<dbReference type="NCBIfam" id="TIGR00231">
    <property type="entry name" value="small_GTP"/>
    <property type="match status" value="1"/>
</dbReference>
<dbReference type="SMART" id="SM00173">
    <property type="entry name" value="RAS"/>
    <property type="match status" value="1"/>
</dbReference>
<dbReference type="EMBL" id="JAYMGO010000001">
    <property type="protein sequence ID" value="KAL1281305.1"/>
    <property type="molecule type" value="Genomic_DNA"/>
</dbReference>
<dbReference type="PROSITE" id="PS51419">
    <property type="entry name" value="RAB"/>
    <property type="match status" value="1"/>
</dbReference>
<dbReference type="Proteomes" id="UP001558613">
    <property type="component" value="Unassembled WGS sequence"/>
</dbReference>
<comment type="caution">
    <text evidence="3">The sequence shown here is derived from an EMBL/GenBank/DDBJ whole genome shotgun (WGS) entry which is preliminary data.</text>
</comment>
<dbReference type="SMART" id="SM00174">
    <property type="entry name" value="RHO"/>
    <property type="match status" value="1"/>
</dbReference>
<dbReference type="PROSITE" id="PS51420">
    <property type="entry name" value="RHO"/>
    <property type="match status" value="1"/>
</dbReference>
<dbReference type="CDD" id="cd00157">
    <property type="entry name" value="Rho"/>
    <property type="match status" value="1"/>
</dbReference>
<dbReference type="InterPro" id="IPR003578">
    <property type="entry name" value="Small_GTPase_Rho"/>
</dbReference>
<evidence type="ECO:0000256" key="2">
    <source>
        <dbReference type="ARBA" id="ARBA00023134"/>
    </source>
</evidence>
<dbReference type="Pfam" id="PF00071">
    <property type="entry name" value="Ras"/>
    <property type="match status" value="1"/>
</dbReference>
<proteinExistence type="predicted"/>
<sequence>MKRIKCVAVGDASAKKTSLLFSYSKGGSQGVYVPNVFENYIVDVTVDGNPVEVALWDTAGQEDYVRLRPQSYPNTDVFLLCFSLVDPDSLENICKKWYPEVSHFCPNTPVILVGTNLDLRDDEDTIKDLAKMKSSPIIYSEGLDVAKKIRAVKYLECSALTQMGLKTVFDEAARAGSRDTRQEKRKTVFNYLK</sequence>
<evidence type="ECO:0000313" key="4">
    <source>
        <dbReference type="Proteomes" id="UP001558613"/>
    </source>
</evidence>
<accession>A0ABR3NXT4</accession>
<gene>
    <name evidence="3" type="ORF">QQF64_000108</name>
</gene>
<reference evidence="3 4" key="1">
    <citation type="submission" date="2023-09" db="EMBL/GenBank/DDBJ databases">
        <authorList>
            <person name="Wang M."/>
        </authorList>
    </citation>
    <scope>NUCLEOTIDE SEQUENCE [LARGE SCALE GENOMIC DNA]</scope>
    <source>
        <strain evidence="3">GT-2023</strain>
        <tissue evidence="3">Liver</tissue>
    </source>
</reference>
<name>A0ABR3NXT4_9TELE</name>
<dbReference type="SUPFAM" id="SSF52540">
    <property type="entry name" value="P-loop containing nucleoside triphosphate hydrolases"/>
    <property type="match status" value="1"/>
</dbReference>
<keyword evidence="1" id="KW-0547">Nucleotide-binding</keyword>
<keyword evidence="4" id="KW-1185">Reference proteome</keyword>
<keyword evidence="2" id="KW-0342">GTP-binding</keyword>
<evidence type="ECO:0000313" key="3">
    <source>
        <dbReference type="EMBL" id="KAL1281305.1"/>
    </source>
</evidence>
<protein>
    <submittedName>
        <fullName evidence="3">Uncharacterized protein</fullName>
    </submittedName>
</protein>
<dbReference type="PROSITE" id="PS51421">
    <property type="entry name" value="RAS"/>
    <property type="match status" value="1"/>
</dbReference>
<dbReference type="PRINTS" id="PR00449">
    <property type="entry name" value="RASTRNSFRMNG"/>
</dbReference>